<name>A0ABR1SVS1_9PEZI</name>
<dbReference type="RefSeq" id="XP_066708276.1">
    <property type="nucleotide sequence ID" value="XM_066866600.1"/>
</dbReference>
<keyword evidence="2" id="KW-1185">Reference proteome</keyword>
<dbReference type="EMBL" id="JAQQWL010000016">
    <property type="protein sequence ID" value="KAK8038424.1"/>
    <property type="molecule type" value="Genomic_DNA"/>
</dbReference>
<evidence type="ECO:0000313" key="2">
    <source>
        <dbReference type="Proteomes" id="UP001480595"/>
    </source>
</evidence>
<evidence type="ECO:0000313" key="1">
    <source>
        <dbReference type="EMBL" id="KAK8038424.1"/>
    </source>
</evidence>
<dbReference type="Proteomes" id="UP001480595">
    <property type="component" value="Unassembled WGS sequence"/>
</dbReference>
<dbReference type="GeneID" id="92099663"/>
<organism evidence="1 2">
    <name type="scientific">Apiospora phragmitis</name>
    <dbReference type="NCBI Taxonomy" id="2905665"/>
    <lineage>
        <taxon>Eukaryota</taxon>
        <taxon>Fungi</taxon>
        <taxon>Dikarya</taxon>
        <taxon>Ascomycota</taxon>
        <taxon>Pezizomycotina</taxon>
        <taxon>Sordariomycetes</taxon>
        <taxon>Xylariomycetidae</taxon>
        <taxon>Amphisphaeriales</taxon>
        <taxon>Apiosporaceae</taxon>
        <taxon>Apiospora</taxon>
    </lineage>
</organism>
<sequence>MATYLAPYSAAFFNATPSLPDALQKHLEAGGNERVHQDFETLFQEHGVEKILGLGLMHHHFALEDDEYLTDVRGTSTAWKSCTGTRPSVWGFDANEKRLTPLEFAMDDDNDSVAYPDWQSPQMRDFLEKLSGLILQLGVNDTYGLVRYPGDNFPGRVEMTVGRANVNLTPAQVCNVPYNKYREPPI</sequence>
<gene>
    <name evidence="1" type="ORF">PG994_015191</name>
</gene>
<protein>
    <submittedName>
        <fullName evidence="1">Uncharacterized protein</fullName>
    </submittedName>
</protein>
<proteinExistence type="predicted"/>
<accession>A0ABR1SVS1</accession>
<reference evidence="1 2" key="1">
    <citation type="submission" date="2023-01" db="EMBL/GenBank/DDBJ databases">
        <title>Analysis of 21 Apiospora genomes using comparative genomics revels a genus with tremendous synthesis potential of carbohydrate active enzymes and secondary metabolites.</title>
        <authorList>
            <person name="Sorensen T."/>
        </authorList>
    </citation>
    <scope>NUCLEOTIDE SEQUENCE [LARGE SCALE GENOMIC DNA]</scope>
    <source>
        <strain evidence="1 2">CBS 135458</strain>
    </source>
</reference>
<comment type="caution">
    <text evidence="1">The sequence shown here is derived from an EMBL/GenBank/DDBJ whole genome shotgun (WGS) entry which is preliminary data.</text>
</comment>